<organism evidence="4 5">
    <name type="scientific">Candidatus Chloroploca mongolica</name>
    <dbReference type="NCBI Taxonomy" id="2528176"/>
    <lineage>
        <taxon>Bacteria</taxon>
        <taxon>Bacillati</taxon>
        <taxon>Chloroflexota</taxon>
        <taxon>Chloroflexia</taxon>
        <taxon>Chloroflexales</taxon>
        <taxon>Chloroflexineae</taxon>
        <taxon>Oscillochloridaceae</taxon>
        <taxon>Candidatus Chloroploca</taxon>
    </lineage>
</organism>
<accession>A0ABS4DCQ5</accession>
<dbReference type="CDD" id="cd03801">
    <property type="entry name" value="GT4_PimA-like"/>
    <property type="match status" value="1"/>
</dbReference>
<comment type="caution">
    <text evidence="4">The sequence shown here is derived from an EMBL/GenBank/DDBJ whole genome shotgun (WGS) entry which is preliminary data.</text>
</comment>
<dbReference type="Gene3D" id="3.40.50.2000">
    <property type="entry name" value="Glycogen Phosphorylase B"/>
    <property type="match status" value="2"/>
</dbReference>
<evidence type="ECO:0000259" key="3">
    <source>
        <dbReference type="Pfam" id="PF13439"/>
    </source>
</evidence>
<evidence type="ECO:0000259" key="2">
    <source>
        <dbReference type="Pfam" id="PF00534"/>
    </source>
</evidence>
<reference evidence="4 5" key="1">
    <citation type="submission" date="2021-03" db="EMBL/GenBank/DDBJ databases">
        <authorList>
            <person name="Grouzdev D.S."/>
        </authorList>
    </citation>
    <scope>NUCLEOTIDE SEQUENCE [LARGE SCALE GENOMIC DNA]</scope>
    <source>
        <strain evidence="4 5">M50-1</strain>
    </source>
</reference>
<sequence length="395" mass="42955">MRLCLISLDVAPVRSSGLAVYAERLAERLVAGGHEVTMVAARRPGTLLRTVTAGMVVERVAIGRSDWIGYGWHAARHVALQHARQPFDLVHFLDVHFAWAYRGPFVASLLQSFHQRLTADNGQPYASSAANRAFRRVYYTTAMHLLERPTLYRAQALVSLSEATRQEFVTHYGLSERAIALTPESVDTDYFAPQPAARVEPLRQQLGLQGCRVLLYVGFSNPRKGLEYLVAGLDALPDDVRLVIVGQWDAAYRQKVIEAAGGAWKRVLEVGSVPDAVMPVYYALADLVVLPSLLEGFGLPALEALACGTPLVATRAGSLPEVIGPCGLLVPPRDTPALVEAISSLLADPTRRAALSVAARARALSHFSAERAYESIMNVYNATGSMKRSSRITTG</sequence>
<feature type="domain" description="Glycosyl transferase family 1" evidence="2">
    <location>
        <begin position="203"/>
        <end position="361"/>
    </location>
</feature>
<evidence type="ECO:0000313" key="4">
    <source>
        <dbReference type="EMBL" id="MBP1467099.1"/>
    </source>
</evidence>
<dbReference type="PANTHER" id="PTHR46401:SF2">
    <property type="entry name" value="GLYCOSYLTRANSFERASE WBBK-RELATED"/>
    <property type="match status" value="1"/>
</dbReference>
<dbReference type="SUPFAM" id="SSF53756">
    <property type="entry name" value="UDP-Glycosyltransferase/glycogen phosphorylase"/>
    <property type="match status" value="1"/>
</dbReference>
<name>A0ABS4DCQ5_9CHLR</name>
<evidence type="ECO:0000313" key="5">
    <source>
        <dbReference type="Proteomes" id="UP001193081"/>
    </source>
</evidence>
<feature type="domain" description="Glycosyltransferase subfamily 4-like N-terminal" evidence="3">
    <location>
        <begin position="16"/>
        <end position="189"/>
    </location>
</feature>
<evidence type="ECO:0000256" key="1">
    <source>
        <dbReference type="ARBA" id="ARBA00022679"/>
    </source>
</evidence>
<dbReference type="Proteomes" id="UP001193081">
    <property type="component" value="Unassembled WGS sequence"/>
</dbReference>
<dbReference type="RefSeq" id="WP_135479324.1">
    <property type="nucleotide sequence ID" value="NZ_SIJK02000028.1"/>
</dbReference>
<dbReference type="EMBL" id="SIJK02000028">
    <property type="protein sequence ID" value="MBP1467099.1"/>
    <property type="molecule type" value="Genomic_DNA"/>
</dbReference>
<dbReference type="PANTHER" id="PTHR46401">
    <property type="entry name" value="GLYCOSYLTRANSFERASE WBBK-RELATED"/>
    <property type="match status" value="1"/>
</dbReference>
<proteinExistence type="predicted"/>
<protein>
    <submittedName>
        <fullName evidence="4">Glycosyltransferase family 4 protein</fullName>
    </submittedName>
</protein>
<keyword evidence="1" id="KW-0808">Transferase</keyword>
<dbReference type="Pfam" id="PF00534">
    <property type="entry name" value="Glycos_transf_1"/>
    <property type="match status" value="1"/>
</dbReference>
<dbReference type="InterPro" id="IPR028098">
    <property type="entry name" value="Glyco_trans_4-like_N"/>
</dbReference>
<dbReference type="Pfam" id="PF13439">
    <property type="entry name" value="Glyco_transf_4"/>
    <property type="match status" value="1"/>
</dbReference>
<keyword evidence="5" id="KW-1185">Reference proteome</keyword>
<gene>
    <name evidence="4" type="ORF">EYB53_015400</name>
</gene>
<dbReference type="InterPro" id="IPR001296">
    <property type="entry name" value="Glyco_trans_1"/>
</dbReference>